<comment type="caution">
    <text evidence="1">The sequence shown here is derived from an EMBL/GenBank/DDBJ whole genome shotgun (WGS) entry which is preliminary data.</text>
</comment>
<proteinExistence type="predicted"/>
<evidence type="ECO:0000313" key="1">
    <source>
        <dbReference type="EMBL" id="KAL1883857.1"/>
    </source>
</evidence>
<gene>
    <name evidence="1" type="ORF">VTK73DRAFT_7645</name>
</gene>
<reference evidence="1 2" key="1">
    <citation type="journal article" date="2024" name="Commun. Biol.">
        <title>Comparative genomic analysis of thermophilic fungi reveals convergent evolutionary adaptations and gene losses.</title>
        <authorList>
            <person name="Steindorff A.S."/>
            <person name="Aguilar-Pontes M.V."/>
            <person name="Robinson A.J."/>
            <person name="Andreopoulos B."/>
            <person name="LaButti K."/>
            <person name="Kuo A."/>
            <person name="Mondo S."/>
            <person name="Riley R."/>
            <person name="Otillar R."/>
            <person name="Haridas S."/>
            <person name="Lipzen A."/>
            <person name="Grimwood J."/>
            <person name="Schmutz J."/>
            <person name="Clum A."/>
            <person name="Reid I.D."/>
            <person name="Moisan M.C."/>
            <person name="Butler G."/>
            <person name="Nguyen T.T.M."/>
            <person name="Dewar K."/>
            <person name="Conant G."/>
            <person name="Drula E."/>
            <person name="Henrissat B."/>
            <person name="Hansel C."/>
            <person name="Singer S."/>
            <person name="Hutchinson M.I."/>
            <person name="de Vries R.P."/>
            <person name="Natvig D.O."/>
            <person name="Powell A.J."/>
            <person name="Tsang A."/>
            <person name="Grigoriev I.V."/>
        </authorList>
    </citation>
    <scope>NUCLEOTIDE SEQUENCE [LARGE SCALE GENOMIC DNA]</scope>
    <source>
        <strain evidence="1 2">ATCC 24622</strain>
    </source>
</reference>
<dbReference type="EMBL" id="JAZHXJ010000005">
    <property type="protein sequence ID" value="KAL1883857.1"/>
    <property type="molecule type" value="Genomic_DNA"/>
</dbReference>
<name>A0ABR3Y7T6_9PEZI</name>
<protein>
    <submittedName>
        <fullName evidence="1">Uncharacterized protein</fullName>
    </submittedName>
</protein>
<accession>A0ABR3Y7T6</accession>
<dbReference type="Proteomes" id="UP001586593">
    <property type="component" value="Unassembled WGS sequence"/>
</dbReference>
<evidence type="ECO:0000313" key="2">
    <source>
        <dbReference type="Proteomes" id="UP001586593"/>
    </source>
</evidence>
<sequence>MPPCGSLLEKSQDKTRRLRLLRAQGHGGPADGCYALWISNYPNSEWCIRASLAGIGGQQFYPMSQRGINWSTLCSPTDCELAVGLTFFFSSVLSTLALNLGKTTMLPHHAWLDRYPIRT</sequence>
<keyword evidence="2" id="KW-1185">Reference proteome</keyword>
<organism evidence="1 2">
    <name type="scientific">Phialemonium thermophilum</name>
    <dbReference type="NCBI Taxonomy" id="223376"/>
    <lineage>
        <taxon>Eukaryota</taxon>
        <taxon>Fungi</taxon>
        <taxon>Dikarya</taxon>
        <taxon>Ascomycota</taxon>
        <taxon>Pezizomycotina</taxon>
        <taxon>Sordariomycetes</taxon>
        <taxon>Sordariomycetidae</taxon>
        <taxon>Cephalothecales</taxon>
        <taxon>Cephalothecaceae</taxon>
        <taxon>Phialemonium</taxon>
    </lineage>
</organism>